<proteinExistence type="predicted"/>
<dbReference type="InParanoid" id="A0A059A1M1"/>
<name>A0A059A1M1_EUCGR</name>
<dbReference type="Gramene" id="KCW47634">
    <property type="protein sequence ID" value="KCW47634"/>
    <property type="gene ID" value="EUGRSUZ_K01376"/>
</dbReference>
<gene>
    <name evidence="2" type="ORF">EUGRSUZ_K01376</name>
</gene>
<organism evidence="2">
    <name type="scientific">Eucalyptus grandis</name>
    <name type="common">Flooded gum</name>
    <dbReference type="NCBI Taxonomy" id="71139"/>
    <lineage>
        <taxon>Eukaryota</taxon>
        <taxon>Viridiplantae</taxon>
        <taxon>Streptophyta</taxon>
        <taxon>Embryophyta</taxon>
        <taxon>Tracheophyta</taxon>
        <taxon>Spermatophyta</taxon>
        <taxon>Magnoliopsida</taxon>
        <taxon>eudicotyledons</taxon>
        <taxon>Gunneridae</taxon>
        <taxon>Pentapetalae</taxon>
        <taxon>rosids</taxon>
        <taxon>malvids</taxon>
        <taxon>Myrtales</taxon>
        <taxon>Myrtaceae</taxon>
        <taxon>Myrtoideae</taxon>
        <taxon>Eucalypteae</taxon>
        <taxon>Eucalyptus</taxon>
    </lineage>
</organism>
<dbReference type="AlphaFoldDB" id="A0A059A1M1"/>
<evidence type="ECO:0000256" key="1">
    <source>
        <dbReference type="SAM" id="MobiDB-lite"/>
    </source>
</evidence>
<accession>A0A059A1M1</accession>
<protein>
    <submittedName>
        <fullName evidence="2">Uncharacterized protein</fullName>
    </submittedName>
</protein>
<reference evidence="2" key="1">
    <citation type="submission" date="2013-07" db="EMBL/GenBank/DDBJ databases">
        <title>The genome of Eucalyptus grandis.</title>
        <authorList>
            <person name="Schmutz J."/>
            <person name="Hayes R."/>
            <person name="Myburg A."/>
            <person name="Tuskan G."/>
            <person name="Grattapaglia D."/>
            <person name="Rokhsar D.S."/>
        </authorList>
    </citation>
    <scope>NUCLEOTIDE SEQUENCE</scope>
    <source>
        <tissue evidence="2">Leaf extractions</tissue>
    </source>
</reference>
<feature type="region of interest" description="Disordered" evidence="1">
    <location>
        <begin position="1"/>
        <end position="101"/>
    </location>
</feature>
<feature type="compositionally biased region" description="Basic and acidic residues" evidence="1">
    <location>
        <begin position="51"/>
        <end position="63"/>
    </location>
</feature>
<evidence type="ECO:0000313" key="2">
    <source>
        <dbReference type="EMBL" id="KCW47634.1"/>
    </source>
</evidence>
<sequence length="158" mass="17391">MESQPIRQRPAEGLGRRRSGLRRGAWAPDRERSDGFAAETASGRGGVLAGRRVDASEAERELRGAASAKGENGVAAGSDSRSRRRRTMAGSVGCRERRRARSTRRRLRLRRWSRDGGVDWVEGASVEGVAVLQRWCRVTASGDGEVARRCFGAELQER</sequence>
<dbReference type="EMBL" id="KK198763">
    <property type="protein sequence ID" value="KCW47634.1"/>
    <property type="molecule type" value="Genomic_DNA"/>
</dbReference>